<evidence type="ECO:0000313" key="2">
    <source>
        <dbReference type="Proteomes" id="UP001154078"/>
    </source>
</evidence>
<keyword evidence="2" id="KW-1185">Reference proteome</keyword>
<accession>A0A9P0B3F1</accession>
<proteinExistence type="predicted"/>
<gene>
    <name evidence="1" type="ORF">MELIAE_LOCUS6065</name>
</gene>
<dbReference type="AlphaFoldDB" id="A0A9P0B3F1"/>
<organism evidence="1 2">
    <name type="scientific">Brassicogethes aeneus</name>
    <name type="common">Rape pollen beetle</name>
    <name type="synonym">Meligethes aeneus</name>
    <dbReference type="NCBI Taxonomy" id="1431903"/>
    <lineage>
        <taxon>Eukaryota</taxon>
        <taxon>Metazoa</taxon>
        <taxon>Ecdysozoa</taxon>
        <taxon>Arthropoda</taxon>
        <taxon>Hexapoda</taxon>
        <taxon>Insecta</taxon>
        <taxon>Pterygota</taxon>
        <taxon>Neoptera</taxon>
        <taxon>Endopterygota</taxon>
        <taxon>Coleoptera</taxon>
        <taxon>Polyphaga</taxon>
        <taxon>Cucujiformia</taxon>
        <taxon>Nitidulidae</taxon>
        <taxon>Meligethinae</taxon>
        <taxon>Brassicogethes</taxon>
    </lineage>
</organism>
<evidence type="ECO:0000313" key="1">
    <source>
        <dbReference type="EMBL" id="CAH0554480.1"/>
    </source>
</evidence>
<protein>
    <submittedName>
        <fullName evidence="1">Uncharacterized protein</fullName>
    </submittedName>
</protein>
<dbReference type="OrthoDB" id="6700442at2759"/>
<dbReference type="EMBL" id="OV121135">
    <property type="protein sequence ID" value="CAH0554480.1"/>
    <property type="molecule type" value="Genomic_DNA"/>
</dbReference>
<name>A0A9P0B3F1_BRAAE</name>
<dbReference type="Proteomes" id="UP001154078">
    <property type="component" value="Chromosome 4"/>
</dbReference>
<reference evidence="1" key="1">
    <citation type="submission" date="2021-12" db="EMBL/GenBank/DDBJ databases">
        <authorList>
            <person name="King R."/>
        </authorList>
    </citation>
    <scope>NUCLEOTIDE SEQUENCE</scope>
</reference>
<sequence length="198" mass="22875">MKPKNSEIMVKNTADFLDNERINCAILHEKNINMDKSTLYESPNTQECSMSKSNGHLESISQSEHSIIDQIENSRVLQDLSKEKTTTNDNKSETSILTKSRFDYSGSAPKRYTTSCYIKPTPVPIWYTESLTLKINSTKRTYREQVYFKVKQRPYKWSETMTTEVMTCPKLHQNEAVVSVENSDFHYISLEPQQIAAK</sequence>